<dbReference type="Proteomes" id="UP001437256">
    <property type="component" value="Unassembled WGS sequence"/>
</dbReference>
<dbReference type="EMBL" id="JBBXMP010000245">
    <property type="protein sequence ID" value="KAL0059179.1"/>
    <property type="molecule type" value="Genomic_DNA"/>
</dbReference>
<name>A0ABR2ZD82_9AGAR</name>
<dbReference type="InterPro" id="IPR005825">
    <property type="entry name" value="Ribosomal_uL24_CS"/>
</dbReference>
<feature type="region of interest" description="Disordered" evidence="2">
    <location>
        <begin position="1"/>
        <end position="56"/>
    </location>
</feature>
<feature type="coiled-coil region" evidence="1">
    <location>
        <begin position="801"/>
        <end position="840"/>
    </location>
</feature>
<feature type="compositionally biased region" description="Basic residues" evidence="2">
    <location>
        <begin position="1"/>
        <end position="13"/>
    </location>
</feature>
<evidence type="ECO:0000313" key="4">
    <source>
        <dbReference type="Proteomes" id="UP001437256"/>
    </source>
</evidence>
<feature type="region of interest" description="Disordered" evidence="2">
    <location>
        <begin position="84"/>
        <end position="131"/>
    </location>
</feature>
<sequence length="1042" mass="118806">METQHTKRRRVVRNRWIDDQAGVDDDEDSLDDDEDQVVQNDKEGEQGGGLARRDRSALPRLETRCLGSRDGAPQIFDGLIARVEGPQPRNNHSTVNQNQICEESPDEESPDEESPDEEAGYPQHEASFDPESPLERTILQLFSEADTALYRVKCEPGCELLAIMYLMQRAVAEDTQKSETNVEDQQSSKCAKEEVPLNSLIRSAFMGKKTGNIYVEVTSWNVRDPVLRGIFHSTPGLLYPSRFPGGHPVRFHPGVKDSLPAAEFVERNEWHKVLHMTGTGFLPGDFVQIGRHSNYRGDVGLVVDLDRKDLSSVPRVRVLVPPRIPFNWRLKLDQAHFNKRALEYSSEDRLDPNHRDFYPRPFHYKEWLAAGWKWKADLVPHCRTHRCMTPKDSEVPNVEGHCRPCQDWENCTDAYLVFQGREFEHMLESIWVKTSRLRKAESIELHAGICLHISQFQLQLLHDSFSDLPPPRGWDFTVGDRVFIVKPHVTPEEQPEKFLLFTLTFLKHCPDESRGCEGTIVSVSAFTCTVKLDHLPGLAPQATKSPHKLSGVTTDDTAAFDFQPLESHTSDPEGNEDLLVSVSKHHIRRSLRPGDEVEVIYGIEKGSVGWVFDVTDDWNAVIMVNDVFELDLAMSQQEPHMVTTPVNFLRPHQPSTANQVPRQLTRTFGVAAAPDAALANAGLVPPVQMRVHHGPTERNPWIGTPVRVIKHKGGLKDSGVVRSVHVAPPAPIGRPNKTNNVSGLIINIELDTRRQRTGDLAVDYDNVRDLDSGRFLNQVRPLAEDSFWKEQFRPFYFERYTDKEEREIREREENRKLQEIERVERMREEAERRLVASSNRGTPPPSDVCVDDADIGTAWDPAHVCKSPVDWLTSRAIANGLQGMKVLVDIIHGPYKGKDRYIHLEYDGEDRPYKIIYYPPRVQRRLAAFPVDLADLDKSSDRPKLRTEARMMIVTEGDHIGKLVYWVGQRYISDNQSDENARLILRVVVNLSVVRCTCEISEEELLLHESSLAIVKDDTLLRSHVRHRLDTLRQENKNKLYL</sequence>
<comment type="caution">
    <text evidence="3">The sequence shown here is derived from an EMBL/GenBank/DDBJ whole genome shotgun (WGS) entry which is preliminary data.</text>
</comment>
<proteinExistence type="predicted"/>
<evidence type="ECO:0000256" key="1">
    <source>
        <dbReference type="SAM" id="Coils"/>
    </source>
</evidence>
<keyword evidence="4" id="KW-1185">Reference proteome</keyword>
<dbReference type="PROSITE" id="PS01108">
    <property type="entry name" value="RIBOSOMAL_L24"/>
    <property type="match status" value="1"/>
</dbReference>
<feature type="compositionally biased region" description="Acidic residues" evidence="2">
    <location>
        <begin position="103"/>
        <end position="119"/>
    </location>
</feature>
<reference evidence="3 4" key="1">
    <citation type="submission" date="2024-05" db="EMBL/GenBank/DDBJ databases">
        <title>A draft genome resource for the thread blight pathogen Marasmius tenuissimus strain MS-2.</title>
        <authorList>
            <person name="Yulfo-Soto G.E."/>
            <person name="Baruah I.K."/>
            <person name="Amoako-Attah I."/>
            <person name="Bukari Y."/>
            <person name="Meinhardt L.W."/>
            <person name="Bailey B.A."/>
            <person name="Cohen S.P."/>
        </authorList>
    </citation>
    <scope>NUCLEOTIDE SEQUENCE [LARGE SCALE GENOMIC DNA]</scope>
    <source>
        <strain evidence="3 4">MS-2</strain>
    </source>
</reference>
<feature type="compositionally biased region" description="Polar residues" evidence="2">
    <location>
        <begin position="88"/>
        <end position="101"/>
    </location>
</feature>
<evidence type="ECO:0000313" key="3">
    <source>
        <dbReference type="EMBL" id="KAL0059179.1"/>
    </source>
</evidence>
<keyword evidence="1" id="KW-0175">Coiled coil</keyword>
<feature type="compositionally biased region" description="Basic and acidic residues" evidence="2">
    <location>
        <begin position="40"/>
        <end position="56"/>
    </location>
</feature>
<protein>
    <submittedName>
        <fullName evidence="3">Uncharacterized protein</fullName>
    </submittedName>
</protein>
<organism evidence="3 4">
    <name type="scientific">Marasmius tenuissimus</name>
    <dbReference type="NCBI Taxonomy" id="585030"/>
    <lineage>
        <taxon>Eukaryota</taxon>
        <taxon>Fungi</taxon>
        <taxon>Dikarya</taxon>
        <taxon>Basidiomycota</taxon>
        <taxon>Agaricomycotina</taxon>
        <taxon>Agaricomycetes</taxon>
        <taxon>Agaricomycetidae</taxon>
        <taxon>Agaricales</taxon>
        <taxon>Marasmiineae</taxon>
        <taxon>Marasmiaceae</taxon>
        <taxon>Marasmius</taxon>
    </lineage>
</organism>
<accession>A0ABR2ZD82</accession>
<gene>
    <name evidence="3" type="ORF">AAF712_014103</name>
</gene>
<evidence type="ECO:0000256" key="2">
    <source>
        <dbReference type="SAM" id="MobiDB-lite"/>
    </source>
</evidence>
<feature type="compositionally biased region" description="Acidic residues" evidence="2">
    <location>
        <begin position="21"/>
        <end position="36"/>
    </location>
</feature>